<evidence type="ECO:0000313" key="2">
    <source>
        <dbReference type="EMBL" id="OAG11902.1"/>
    </source>
</evidence>
<name>A0A177CYD5_9PLEO</name>
<sequence length="404" mass="44614">MSVQWADCRPWATRAAASHRRQDADQNRFRDATIAVCARYQDAVDARGHPSRLHLEPQCTVSGRSSHPSHALPSQSSSEHPLLAPSSRASSRDTTGQMHQPSLYSETGQRLQCGFGADLSHLTGKTATGHQRFTTPASACIISDGAFSNQHRSGTRAWSAWQPNPHRAPTASKRFLEASRFRVRGTLTAASQFERMSAHNSPRHRVRRAQPPCFQKTTPFTLIFRGWCLPGPVFAGRDRCVIPRSRCATRSVRRGTLRRSQLCVALAALGRTWVTGRIASTNASSCAIFEGTPIDNVGVLGSCRPKGDRDPYLRLPLLPNAIYVQAPWACCIIYMHRCFKTLAVNLYTSHALRVVHIMSKTTKCPRLITAVNGGKQTCGESHVWDTDPWSHGPGSFVDDLRAIQ</sequence>
<keyword evidence="3" id="KW-1185">Reference proteome</keyword>
<accession>A0A177CYD5</accession>
<evidence type="ECO:0000256" key="1">
    <source>
        <dbReference type="SAM" id="MobiDB-lite"/>
    </source>
</evidence>
<dbReference type="Proteomes" id="UP000077069">
    <property type="component" value="Unassembled WGS sequence"/>
</dbReference>
<reference evidence="2 3" key="1">
    <citation type="submission" date="2016-05" db="EMBL/GenBank/DDBJ databases">
        <title>Comparative analysis of secretome profiles of manganese(II)-oxidizing ascomycete fungi.</title>
        <authorList>
            <consortium name="DOE Joint Genome Institute"/>
            <person name="Zeiner C.A."/>
            <person name="Purvine S.O."/>
            <person name="Zink E.M."/>
            <person name="Wu S."/>
            <person name="Pasa-Tolic L."/>
            <person name="Chaput D.L."/>
            <person name="Haridas S."/>
            <person name="Grigoriev I.V."/>
            <person name="Santelli C.M."/>
            <person name="Hansel C.M."/>
        </authorList>
    </citation>
    <scope>NUCLEOTIDE SEQUENCE [LARGE SCALE GENOMIC DNA]</scope>
    <source>
        <strain evidence="2 3">AP3s5-JAC2a</strain>
    </source>
</reference>
<dbReference type="GeneID" id="28763355"/>
<dbReference type="RefSeq" id="XP_018042267.1">
    <property type="nucleotide sequence ID" value="XM_018179869.1"/>
</dbReference>
<feature type="compositionally biased region" description="Polar residues" evidence="1">
    <location>
        <begin position="87"/>
        <end position="106"/>
    </location>
</feature>
<dbReference type="AlphaFoldDB" id="A0A177CYD5"/>
<dbReference type="EMBL" id="KV441548">
    <property type="protein sequence ID" value="OAG11902.1"/>
    <property type="molecule type" value="Genomic_DNA"/>
</dbReference>
<gene>
    <name evidence="2" type="ORF">CC84DRAFT_1170734</name>
</gene>
<feature type="region of interest" description="Disordered" evidence="1">
    <location>
        <begin position="58"/>
        <end position="106"/>
    </location>
</feature>
<proteinExistence type="predicted"/>
<protein>
    <submittedName>
        <fullName evidence="2">Uncharacterized protein</fullName>
    </submittedName>
</protein>
<dbReference type="InParanoid" id="A0A177CYD5"/>
<organism evidence="2 3">
    <name type="scientific">Paraphaeosphaeria sporulosa</name>
    <dbReference type="NCBI Taxonomy" id="1460663"/>
    <lineage>
        <taxon>Eukaryota</taxon>
        <taxon>Fungi</taxon>
        <taxon>Dikarya</taxon>
        <taxon>Ascomycota</taxon>
        <taxon>Pezizomycotina</taxon>
        <taxon>Dothideomycetes</taxon>
        <taxon>Pleosporomycetidae</taxon>
        <taxon>Pleosporales</taxon>
        <taxon>Massarineae</taxon>
        <taxon>Didymosphaeriaceae</taxon>
        <taxon>Paraphaeosphaeria</taxon>
    </lineage>
</organism>
<feature type="compositionally biased region" description="Polar residues" evidence="1">
    <location>
        <begin position="59"/>
        <end position="79"/>
    </location>
</feature>
<evidence type="ECO:0000313" key="3">
    <source>
        <dbReference type="Proteomes" id="UP000077069"/>
    </source>
</evidence>